<dbReference type="Pfam" id="PF00501">
    <property type="entry name" value="AMP-binding"/>
    <property type="match status" value="1"/>
</dbReference>
<dbReference type="InterPro" id="IPR045851">
    <property type="entry name" value="AMP-bd_C_sf"/>
</dbReference>
<evidence type="ECO:0000313" key="4">
    <source>
        <dbReference type="EMBL" id="CAB4726298.1"/>
    </source>
</evidence>
<dbReference type="PROSITE" id="PS00455">
    <property type="entry name" value="AMP_BINDING"/>
    <property type="match status" value="1"/>
</dbReference>
<sequence>MIDPRAQMDAAHVVRSLGRMNDDQECFGFWQFAAADPEAVAVIDVDGTRTTRGALAARANAVSNTLRRAGLVLDDRSAILVTNSVRYFDWVLGCSQIGVHAVPLNFHSVSDEIAYIVDNSSSKVIAVGSSLKEVADVALTSIGFEGTRVALDVADGYVPYADFLAAGGSGAPDERVNANAMLYTSGTTGRPKGVLWPATPGVTPELAARGGRPMFARRGMSVGGVSLVCGPLYHGAPGSQGLQALNWGQSVVLLDRWDGERVLQLIEEHRVTHVQMAPIHFHRLLQLPQDVRNRYDVSSLRAVTHAGSGCPVDTKQAMFDWFGPVLYEYYAASEGFGTSIGPNDWLAHRGSVGHMSSDGAEVRILDDAGEVLPADEVGMVYLRLPGVSESSYLGDPDKTAASRGADGFRTFGDMGYLDADGWLFLVDRRTDMILSGGVNVYPAEIEQHLARHSDVADVAVIGAPDAEWGQRVIAVVVPVAGVRGDDDLVAALRAHCDAGLARFKCPRTYEFRVELPYSGAGKLLRRELRDPYWA</sequence>
<dbReference type="InterPro" id="IPR025110">
    <property type="entry name" value="AMP-bd_C"/>
</dbReference>
<evidence type="ECO:0000313" key="6">
    <source>
        <dbReference type="EMBL" id="CAB4851054.1"/>
    </source>
</evidence>
<dbReference type="EMBL" id="CAFBOL010000001">
    <property type="protein sequence ID" value="CAB4970527.1"/>
    <property type="molecule type" value="Genomic_DNA"/>
</dbReference>
<dbReference type="EMBL" id="CAFAAV010000007">
    <property type="protein sequence ID" value="CAB4802064.1"/>
    <property type="molecule type" value="Genomic_DNA"/>
</dbReference>
<feature type="domain" description="AMP-dependent synthetase/ligase" evidence="1">
    <location>
        <begin position="29"/>
        <end position="389"/>
    </location>
</feature>
<feature type="domain" description="AMP-binding enzyme C-terminal" evidence="2">
    <location>
        <begin position="444"/>
        <end position="522"/>
    </location>
</feature>
<dbReference type="Gene3D" id="3.40.50.12780">
    <property type="entry name" value="N-terminal domain of ligase-like"/>
    <property type="match status" value="1"/>
</dbReference>
<gene>
    <name evidence="4" type="ORF">UFOPK2656_01793</name>
    <name evidence="5" type="ORF">UFOPK3099_00178</name>
    <name evidence="6" type="ORF">UFOPK3267_01384</name>
    <name evidence="7" type="ORF">UFOPK3651_02032</name>
    <name evidence="8" type="ORF">UFOPK3931_00070</name>
    <name evidence="3" type="ORF">UFOPK4189_01881</name>
</gene>
<dbReference type="PANTHER" id="PTHR43767">
    <property type="entry name" value="LONG-CHAIN-FATTY-ACID--COA LIGASE"/>
    <property type="match status" value="1"/>
</dbReference>
<dbReference type="Gene3D" id="3.30.300.30">
    <property type="match status" value="1"/>
</dbReference>
<dbReference type="EMBL" id="CAFBMT010000011">
    <property type="protein sequence ID" value="CAB4939220.1"/>
    <property type="molecule type" value="Genomic_DNA"/>
</dbReference>
<reference evidence="5" key="1">
    <citation type="submission" date="2020-05" db="EMBL/GenBank/DDBJ databases">
        <authorList>
            <person name="Chiriac C."/>
            <person name="Salcher M."/>
            <person name="Ghai R."/>
            <person name="Kavagutti S V."/>
        </authorList>
    </citation>
    <scope>NUCLEOTIDE SEQUENCE</scope>
</reference>
<proteinExistence type="predicted"/>
<dbReference type="InterPro" id="IPR000873">
    <property type="entry name" value="AMP-dep_synth/lig_dom"/>
</dbReference>
<dbReference type="EMBL" id="CAEZYF010000010">
    <property type="protein sequence ID" value="CAB4726298.1"/>
    <property type="molecule type" value="Genomic_DNA"/>
</dbReference>
<dbReference type="EMBL" id="CAFBIY010000069">
    <property type="protein sequence ID" value="CAB4851054.1"/>
    <property type="molecule type" value="Genomic_DNA"/>
</dbReference>
<evidence type="ECO:0000259" key="2">
    <source>
        <dbReference type="Pfam" id="PF13193"/>
    </source>
</evidence>
<accession>A0A6J6Y2D3</accession>
<dbReference type="EMBL" id="CAESGF010000010">
    <property type="protein sequence ID" value="CAB4364114.1"/>
    <property type="molecule type" value="Genomic_DNA"/>
</dbReference>
<dbReference type="AlphaFoldDB" id="A0A6J6Y2D3"/>
<evidence type="ECO:0000313" key="7">
    <source>
        <dbReference type="EMBL" id="CAB4939220.1"/>
    </source>
</evidence>
<dbReference type="InterPro" id="IPR042099">
    <property type="entry name" value="ANL_N_sf"/>
</dbReference>
<evidence type="ECO:0000313" key="5">
    <source>
        <dbReference type="EMBL" id="CAB4802064.1"/>
    </source>
</evidence>
<dbReference type="GO" id="GO:0016878">
    <property type="term" value="F:acid-thiol ligase activity"/>
    <property type="evidence" value="ECO:0007669"/>
    <property type="project" value="UniProtKB-ARBA"/>
</dbReference>
<evidence type="ECO:0000313" key="3">
    <source>
        <dbReference type="EMBL" id="CAB4364114.1"/>
    </source>
</evidence>
<dbReference type="Pfam" id="PF13193">
    <property type="entry name" value="AMP-binding_C"/>
    <property type="match status" value="1"/>
</dbReference>
<evidence type="ECO:0000259" key="1">
    <source>
        <dbReference type="Pfam" id="PF00501"/>
    </source>
</evidence>
<evidence type="ECO:0000313" key="8">
    <source>
        <dbReference type="EMBL" id="CAB4970527.1"/>
    </source>
</evidence>
<dbReference type="PANTHER" id="PTHR43767:SF1">
    <property type="entry name" value="NONRIBOSOMAL PEPTIDE SYNTHASE PES1 (EUROFUNG)-RELATED"/>
    <property type="match status" value="1"/>
</dbReference>
<protein>
    <submittedName>
        <fullName evidence="5">Unannotated protein</fullName>
    </submittedName>
</protein>
<organism evidence="5">
    <name type="scientific">freshwater metagenome</name>
    <dbReference type="NCBI Taxonomy" id="449393"/>
    <lineage>
        <taxon>unclassified sequences</taxon>
        <taxon>metagenomes</taxon>
        <taxon>ecological metagenomes</taxon>
    </lineage>
</organism>
<dbReference type="InterPro" id="IPR050237">
    <property type="entry name" value="ATP-dep_AMP-bd_enzyme"/>
</dbReference>
<dbReference type="InterPro" id="IPR020845">
    <property type="entry name" value="AMP-binding_CS"/>
</dbReference>
<dbReference type="SUPFAM" id="SSF56801">
    <property type="entry name" value="Acetyl-CoA synthetase-like"/>
    <property type="match status" value="1"/>
</dbReference>
<name>A0A6J6Y2D3_9ZZZZ</name>